<evidence type="ECO:0000313" key="5">
    <source>
        <dbReference type="EMBL" id="TCU82714.1"/>
    </source>
</evidence>
<dbReference type="OrthoDB" id="1956004at2"/>
<sequence length="729" mass="77287">MSKSIYLSITLALSSAMISGCNSSEDTPLSTNPSTPGSVTTPSPVPPPVVTPAPVPENPNPTPDPVPTLAPVPSNVPTLPPTPVPTIPPSPSPVPTPAPVPGTPVIPTQIPQPPLGPATKKALLIGVDGIQYDVLLDALANKQLSNIAQLNLSPSYAGGIAGSATQQQTLSGPGWASILSGAWANRHEVRSDYAGQVFKTDSVFKQLNQAQSTSIASWGTLNKLLKLDINTGQLSNAIDCAGFDSCVVSSTQTAINSGNFNLVVSNLHAPEETALHRGLANDYKQTLKTLDQQIGALIETIKKRQELNNEDWLLILTSSHGLSEGGNSDGLPRPSNQAGFIAMNKPLAEKVTGVPLKAPANIADWYSYASQADIAPTLLNYLSISNTAENHKMDGVSLLEAPAVKQLQARANPDRSSITLSWKSQQPVRIYRNGKFIKELPAGVNNFTDNALDVSKNGLYKFNYTLSAGKTLTSYLAQIDYIKPATLDESILVGLAQYFSLDSTLNANKTNPALTSFIAGRSANYVNGPFANKALQSTSNGSTPACASCDGGFKAPLVVDFTKNPSFSIGFWFRSDALRNDVPVIANKDYKSGANIGFAFGQYLNSIKFNIGDGKNRVDPQLSFTANSWVYLVMSVDSLKKTAQVFIADPNRPLQTATANLSAFDLSKFTGLNILGINEDAQGNYVTAGKGGTAGSFDYSDLAIWNRTLSQDDVLGLATTGKSLKSFNP</sequence>
<accession>A0A377Q506</accession>
<evidence type="ECO:0000259" key="3">
    <source>
        <dbReference type="Pfam" id="PF07953"/>
    </source>
</evidence>
<feature type="compositionally biased region" description="Pro residues" evidence="1">
    <location>
        <begin position="43"/>
        <end position="70"/>
    </location>
</feature>
<reference evidence="5 7" key="2">
    <citation type="submission" date="2019-03" db="EMBL/GenBank/DDBJ databases">
        <title>Genomic Encyclopedia of Type Strains, Phase IV (KMG-IV): sequencing the most valuable type-strain genomes for metagenomic binning, comparative biology and taxonomic classification.</title>
        <authorList>
            <person name="Goeker M."/>
        </authorList>
    </citation>
    <scope>NUCLEOTIDE SEQUENCE [LARGE SCALE GENOMIC DNA]</scope>
    <source>
        <strain evidence="5 7">DSM 3764</strain>
    </source>
</reference>
<dbReference type="Gene3D" id="2.60.120.200">
    <property type="match status" value="1"/>
</dbReference>
<dbReference type="SUPFAM" id="SSF53649">
    <property type="entry name" value="Alkaline phosphatase-like"/>
    <property type="match status" value="1"/>
</dbReference>
<evidence type="ECO:0000256" key="2">
    <source>
        <dbReference type="SAM" id="SignalP"/>
    </source>
</evidence>
<dbReference type="InterPro" id="IPR012928">
    <property type="entry name" value="Toxin_rcpt-bd_N"/>
</dbReference>
<dbReference type="AlphaFoldDB" id="A0A377Q506"/>
<dbReference type="SUPFAM" id="SSF49899">
    <property type="entry name" value="Concanavalin A-like lectins/glucanases"/>
    <property type="match status" value="1"/>
</dbReference>
<evidence type="ECO:0000256" key="1">
    <source>
        <dbReference type="SAM" id="MobiDB-lite"/>
    </source>
</evidence>
<feature type="compositionally biased region" description="Polar residues" evidence="1">
    <location>
        <begin position="20"/>
        <end position="29"/>
    </location>
</feature>
<feature type="compositionally biased region" description="Pro residues" evidence="1">
    <location>
        <begin position="78"/>
        <end position="97"/>
    </location>
</feature>
<dbReference type="EMBL" id="SMBT01000014">
    <property type="protein sequence ID" value="TCU82714.1"/>
    <property type="molecule type" value="Genomic_DNA"/>
</dbReference>
<reference evidence="4 6" key="1">
    <citation type="submission" date="2018-06" db="EMBL/GenBank/DDBJ databases">
        <authorList>
            <consortium name="Pathogen Informatics"/>
            <person name="Doyle S."/>
        </authorList>
    </citation>
    <scope>NUCLEOTIDE SEQUENCE [LARGE SCALE GENOMIC DNA]</scope>
    <source>
        <strain evidence="4 6">NCTC11159</strain>
    </source>
</reference>
<keyword evidence="2" id="KW-0732">Signal</keyword>
<gene>
    <name evidence="5" type="ORF">EV682_11493</name>
    <name evidence="4" type="ORF">NCTC11159_00843</name>
</gene>
<keyword evidence="7" id="KW-1185">Reference proteome</keyword>
<feature type="compositionally biased region" description="Low complexity" evidence="1">
    <location>
        <begin position="30"/>
        <end position="42"/>
    </location>
</feature>
<dbReference type="RefSeq" id="WP_115226207.1">
    <property type="nucleotide sequence ID" value="NZ_CAWOLO010000014.1"/>
</dbReference>
<organism evidence="4 6">
    <name type="scientific">Iodobacter fluviatilis</name>
    <dbReference type="NCBI Taxonomy" id="537"/>
    <lineage>
        <taxon>Bacteria</taxon>
        <taxon>Pseudomonadati</taxon>
        <taxon>Pseudomonadota</taxon>
        <taxon>Betaproteobacteria</taxon>
        <taxon>Neisseriales</taxon>
        <taxon>Chitinibacteraceae</taxon>
        <taxon>Iodobacter</taxon>
    </lineage>
</organism>
<evidence type="ECO:0000313" key="7">
    <source>
        <dbReference type="Proteomes" id="UP000295794"/>
    </source>
</evidence>
<dbReference type="InterPro" id="IPR017850">
    <property type="entry name" value="Alkaline_phosphatase_core_sf"/>
</dbReference>
<feature type="domain" description="Clostridium neurotoxin receptor binding N-terminal" evidence="3">
    <location>
        <begin position="564"/>
        <end position="675"/>
    </location>
</feature>
<evidence type="ECO:0000313" key="4">
    <source>
        <dbReference type="EMBL" id="STQ89800.1"/>
    </source>
</evidence>
<dbReference type="Proteomes" id="UP000295794">
    <property type="component" value="Unassembled WGS sequence"/>
</dbReference>
<dbReference type="Proteomes" id="UP000255108">
    <property type="component" value="Unassembled WGS sequence"/>
</dbReference>
<evidence type="ECO:0000313" key="6">
    <source>
        <dbReference type="Proteomes" id="UP000255108"/>
    </source>
</evidence>
<name>A0A377Q506_9NEIS</name>
<dbReference type="Pfam" id="PF07953">
    <property type="entry name" value="Toxin_R_bind_N"/>
    <property type="match status" value="1"/>
</dbReference>
<dbReference type="EMBL" id="UGHR01000001">
    <property type="protein sequence ID" value="STQ89800.1"/>
    <property type="molecule type" value="Genomic_DNA"/>
</dbReference>
<dbReference type="Gene3D" id="3.40.720.10">
    <property type="entry name" value="Alkaline Phosphatase, subunit A"/>
    <property type="match status" value="2"/>
</dbReference>
<feature type="signal peptide" evidence="2">
    <location>
        <begin position="1"/>
        <end position="24"/>
    </location>
</feature>
<dbReference type="InterPro" id="IPR013320">
    <property type="entry name" value="ConA-like_dom_sf"/>
</dbReference>
<proteinExistence type="predicted"/>
<feature type="chain" id="PRO_5017085704" evidence="2">
    <location>
        <begin position="25"/>
        <end position="729"/>
    </location>
</feature>
<feature type="region of interest" description="Disordered" evidence="1">
    <location>
        <begin position="20"/>
        <end position="97"/>
    </location>
</feature>
<protein>
    <submittedName>
        <fullName evidence="5">Concanavalin A-like lectin/glucanase superfamily protein</fullName>
    </submittedName>
    <submittedName>
        <fullName evidence="4">Uncharacterized protein conserved in bacteria</fullName>
    </submittedName>
</protein>
<dbReference type="PROSITE" id="PS51257">
    <property type="entry name" value="PROKAR_LIPOPROTEIN"/>
    <property type="match status" value="1"/>
</dbReference>